<evidence type="ECO:0000313" key="1">
    <source>
        <dbReference type="EMBL" id="JAE28515.1"/>
    </source>
</evidence>
<protein>
    <submittedName>
        <fullName evidence="1">Uncharacterized protein</fullName>
    </submittedName>
</protein>
<name>A0A0A9GU09_ARUDO</name>
<organism evidence="1">
    <name type="scientific">Arundo donax</name>
    <name type="common">Giant reed</name>
    <name type="synonym">Donax arundinaceus</name>
    <dbReference type="NCBI Taxonomy" id="35708"/>
    <lineage>
        <taxon>Eukaryota</taxon>
        <taxon>Viridiplantae</taxon>
        <taxon>Streptophyta</taxon>
        <taxon>Embryophyta</taxon>
        <taxon>Tracheophyta</taxon>
        <taxon>Spermatophyta</taxon>
        <taxon>Magnoliopsida</taxon>
        <taxon>Liliopsida</taxon>
        <taxon>Poales</taxon>
        <taxon>Poaceae</taxon>
        <taxon>PACMAD clade</taxon>
        <taxon>Arundinoideae</taxon>
        <taxon>Arundineae</taxon>
        <taxon>Arundo</taxon>
    </lineage>
</organism>
<accession>A0A0A9GU09</accession>
<dbReference type="AlphaFoldDB" id="A0A0A9GU09"/>
<sequence>MRSRMLWSDLSSAPMRNMARHSAFFASRVACPSGSSGEFSARRICRYSESTTVRFRARSSAVAQIRSPPPPFAILHSCLAHLADPRAVMSGTRGFWVRRCRG</sequence>
<reference evidence="1" key="2">
    <citation type="journal article" date="2015" name="Data Brief">
        <title>Shoot transcriptome of the giant reed, Arundo donax.</title>
        <authorList>
            <person name="Barrero R.A."/>
            <person name="Guerrero F.D."/>
            <person name="Moolhuijzen P."/>
            <person name="Goolsby J.A."/>
            <person name="Tidwell J."/>
            <person name="Bellgard S.E."/>
            <person name="Bellgard M.I."/>
        </authorList>
    </citation>
    <scope>NUCLEOTIDE SEQUENCE</scope>
    <source>
        <tissue evidence="1">Shoot tissue taken approximately 20 cm above the soil surface</tissue>
    </source>
</reference>
<reference evidence="1" key="1">
    <citation type="submission" date="2014-09" db="EMBL/GenBank/DDBJ databases">
        <authorList>
            <person name="Magalhaes I.L.F."/>
            <person name="Oliveira U."/>
            <person name="Santos F.R."/>
            <person name="Vidigal T.H.D.A."/>
            <person name="Brescovit A.D."/>
            <person name="Santos A.J."/>
        </authorList>
    </citation>
    <scope>NUCLEOTIDE SEQUENCE</scope>
    <source>
        <tissue evidence="1">Shoot tissue taken approximately 20 cm above the soil surface</tissue>
    </source>
</reference>
<dbReference type="EMBL" id="GBRH01169381">
    <property type="protein sequence ID" value="JAE28515.1"/>
    <property type="molecule type" value="Transcribed_RNA"/>
</dbReference>
<proteinExistence type="predicted"/>